<evidence type="ECO:0000313" key="2">
    <source>
        <dbReference type="EMBL" id="MQM02295.1"/>
    </source>
</evidence>
<feature type="compositionally biased region" description="Basic and acidic residues" evidence="1">
    <location>
        <begin position="42"/>
        <end position="52"/>
    </location>
</feature>
<sequence length="75" mass="8333">MRRDSDHASSGVATHTVVATPAERQTHGMLHPRAAHKPHTYHTREGSMEKLETLSTNPEGLPIHQDQEGFKQSLP</sequence>
<gene>
    <name evidence="2" type="ORF">Taro_035063</name>
</gene>
<evidence type="ECO:0000256" key="1">
    <source>
        <dbReference type="SAM" id="MobiDB-lite"/>
    </source>
</evidence>
<accession>A0A843WC24</accession>
<dbReference type="Proteomes" id="UP000652761">
    <property type="component" value="Unassembled WGS sequence"/>
</dbReference>
<name>A0A843WC24_COLES</name>
<feature type="region of interest" description="Disordered" evidence="1">
    <location>
        <begin position="1"/>
        <end position="75"/>
    </location>
</feature>
<protein>
    <submittedName>
        <fullName evidence="2">Uncharacterized protein</fullName>
    </submittedName>
</protein>
<evidence type="ECO:0000313" key="3">
    <source>
        <dbReference type="Proteomes" id="UP000652761"/>
    </source>
</evidence>
<dbReference type="AlphaFoldDB" id="A0A843WC24"/>
<keyword evidence="3" id="KW-1185">Reference proteome</keyword>
<proteinExistence type="predicted"/>
<reference evidence="2" key="1">
    <citation type="submission" date="2017-07" db="EMBL/GenBank/DDBJ databases">
        <title>Taro Niue Genome Assembly and Annotation.</title>
        <authorList>
            <person name="Atibalentja N."/>
            <person name="Keating K."/>
            <person name="Fields C.J."/>
        </authorList>
    </citation>
    <scope>NUCLEOTIDE SEQUENCE</scope>
    <source>
        <strain evidence="2">Niue_2</strain>
        <tissue evidence="2">Leaf</tissue>
    </source>
</reference>
<organism evidence="2 3">
    <name type="scientific">Colocasia esculenta</name>
    <name type="common">Wild taro</name>
    <name type="synonym">Arum esculentum</name>
    <dbReference type="NCBI Taxonomy" id="4460"/>
    <lineage>
        <taxon>Eukaryota</taxon>
        <taxon>Viridiplantae</taxon>
        <taxon>Streptophyta</taxon>
        <taxon>Embryophyta</taxon>
        <taxon>Tracheophyta</taxon>
        <taxon>Spermatophyta</taxon>
        <taxon>Magnoliopsida</taxon>
        <taxon>Liliopsida</taxon>
        <taxon>Araceae</taxon>
        <taxon>Aroideae</taxon>
        <taxon>Colocasieae</taxon>
        <taxon>Colocasia</taxon>
    </lineage>
</organism>
<comment type="caution">
    <text evidence="2">The sequence shown here is derived from an EMBL/GenBank/DDBJ whole genome shotgun (WGS) entry which is preliminary data.</text>
</comment>
<dbReference type="EMBL" id="NMUH01002832">
    <property type="protein sequence ID" value="MQM02295.1"/>
    <property type="molecule type" value="Genomic_DNA"/>
</dbReference>